<feature type="transmembrane region" description="Helical" evidence="1">
    <location>
        <begin position="652"/>
        <end position="670"/>
    </location>
</feature>
<feature type="transmembrane region" description="Helical" evidence="1">
    <location>
        <begin position="290"/>
        <end position="311"/>
    </location>
</feature>
<organism evidence="4 5">
    <name type="scientific">Vandammella animalimorsus</name>
    <dbReference type="NCBI Taxonomy" id="2029117"/>
    <lineage>
        <taxon>Bacteria</taxon>
        <taxon>Pseudomonadati</taxon>
        <taxon>Pseudomonadota</taxon>
        <taxon>Betaproteobacteria</taxon>
        <taxon>Burkholderiales</taxon>
        <taxon>Comamonadaceae</taxon>
        <taxon>Vandammella</taxon>
    </lineage>
</organism>
<feature type="transmembrane region" description="Helical" evidence="1">
    <location>
        <begin position="239"/>
        <end position="259"/>
    </location>
</feature>
<feature type="transmembrane region" description="Helical" evidence="1">
    <location>
        <begin position="63"/>
        <end position="88"/>
    </location>
</feature>
<reference evidence="4 5" key="1">
    <citation type="submission" date="2017-08" db="EMBL/GenBank/DDBJ databases">
        <title>WGS of Clinical strains of the CDC Group NO-1 linked to zoonotic infections in humans.</title>
        <authorList>
            <person name="Bernier A.-M."/>
            <person name="Bernard K."/>
        </authorList>
    </citation>
    <scope>NUCLEOTIDE SEQUENCE [LARGE SCALE GENOMIC DNA]</scope>
    <source>
        <strain evidence="4 5">NML03-0146</strain>
    </source>
</reference>
<feature type="transmembrane region" description="Helical" evidence="1">
    <location>
        <begin position="482"/>
        <end position="500"/>
    </location>
</feature>
<dbReference type="Proteomes" id="UP000217999">
    <property type="component" value="Unassembled WGS sequence"/>
</dbReference>
<accession>A0A2A2A7R9</accession>
<feature type="domain" description="DUF4401" evidence="3">
    <location>
        <begin position="368"/>
        <end position="699"/>
    </location>
</feature>
<dbReference type="EMBL" id="NSJF01000007">
    <property type="protein sequence ID" value="PAT33629.1"/>
    <property type="molecule type" value="Genomic_DNA"/>
</dbReference>
<evidence type="ECO:0008006" key="6">
    <source>
        <dbReference type="Google" id="ProtNLM"/>
    </source>
</evidence>
<feature type="transmembrane region" description="Helical" evidence="1">
    <location>
        <begin position="581"/>
        <end position="602"/>
    </location>
</feature>
<dbReference type="AlphaFoldDB" id="A0A2A2A7R9"/>
<feature type="domain" description="DUF2157" evidence="2">
    <location>
        <begin position="63"/>
        <end position="173"/>
    </location>
</feature>
<feature type="transmembrane region" description="Helical" evidence="1">
    <location>
        <begin position="676"/>
        <end position="697"/>
    </location>
</feature>
<keyword evidence="1" id="KW-0472">Membrane</keyword>
<keyword evidence="1" id="KW-1133">Transmembrane helix</keyword>
<comment type="caution">
    <text evidence="4">The sequence shown here is derived from an EMBL/GenBank/DDBJ whole genome shotgun (WGS) entry which is preliminary data.</text>
</comment>
<name>A0A2A2A7R9_9BURK</name>
<feature type="transmembrane region" description="Helical" evidence="1">
    <location>
        <begin position="265"/>
        <end position="283"/>
    </location>
</feature>
<feature type="transmembrane region" description="Helical" evidence="1">
    <location>
        <begin position="209"/>
        <end position="227"/>
    </location>
</feature>
<sequence>MLRDHGCLSPPPFAVHARRLCPAMPSPITPVLRMTTTASLFSLAPLDPHAAARPPSARSWRAFLTRLCLLSGALLLGTGLVFFFAFNWQALGRFGQFALAVSALLLAGGGTLATRPGGLAWRTGCLLVCIAIGALLALIGQKYQTGADMWQLFASWAALMLPVVLLARSGACWLLWLAVLDLALLRWLDIEPTAGPLRLLFNHWSSQHAHIYALALLNGLALLAVSLRPRWFTAQRRRWFELALAAAALAPLTAIGLIVPLQQQHVLLFLLGAGLAWYWCALLRPDDAALAMVYIAMLVVAGYWSFAVRFMPSDMQMLLVALALLAASSLAARHVLRVWRAARPARQPQPPQPARAASPAAPQAHAMPWWLKAALSFSAWLCGLLLAAGGLGLLSDELLELPTALLALLPFALGLWLMRARADESLFMQQLGFALSVLAQLWLSLALLLSNSALRPWADTQDWLPIAILALLASLPPSLPQHRVLCLASALGACLVGTLLHKLSPSVFTTVLFCAALAGWIFAAGPHGLAAAARPSTPPGTPAALAGWAHAALQAMTLMALGMATLGTSAFGYFFPSQQGLAAAMPWLTALAWLLVLVWLAAAQPGQGQSLLQRAQWWWLAALGLAALAWTVPNLLLCLALAAVLFQRRQPVWLLLALLCAAVALGLAYYEMQVSLLHKSLTLMGSGLALLLAMAAYHRQRLLPGRAPATGHHQP</sequence>
<dbReference type="Pfam" id="PF14351">
    <property type="entry name" value="DUF4401"/>
    <property type="match status" value="1"/>
</dbReference>
<feature type="transmembrane region" description="Helical" evidence="1">
    <location>
        <begin position="317"/>
        <end position="336"/>
    </location>
</feature>
<protein>
    <recommendedName>
        <fullName evidence="6">DUF4401 domain-containing protein</fullName>
    </recommendedName>
</protein>
<keyword evidence="1" id="KW-0812">Transmembrane</keyword>
<evidence type="ECO:0000313" key="5">
    <source>
        <dbReference type="Proteomes" id="UP000217999"/>
    </source>
</evidence>
<evidence type="ECO:0000259" key="2">
    <source>
        <dbReference type="Pfam" id="PF09925"/>
    </source>
</evidence>
<feature type="transmembrane region" description="Helical" evidence="1">
    <location>
        <begin position="125"/>
        <end position="143"/>
    </location>
</feature>
<feature type="transmembrane region" description="Helical" evidence="1">
    <location>
        <begin position="430"/>
        <end position="449"/>
    </location>
</feature>
<feature type="transmembrane region" description="Helical" evidence="1">
    <location>
        <begin position="617"/>
        <end position="645"/>
    </location>
</feature>
<gene>
    <name evidence="4" type="ORF">CK620_12205</name>
</gene>
<evidence type="ECO:0000259" key="3">
    <source>
        <dbReference type="Pfam" id="PF14351"/>
    </source>
</evidence>
<proteinExistence type="predicted"/>
<feature type="transmembrane region" description="Helical" evidence="1">
    <location>
        <begin position="401"/>
        <end position="418"/>
    </location>
</feature>
<feature type="transmembrane region" description="Helical" evidence="1">
    <location>
        <begin position="373"/>
        <end position="395"/>
    </location>
</feature>
<feature type="transmembrane region" description="Helical" evidence="1">
    <location>
        <begin position="149"/>
        <end position="166"/>
    </location>
</feature>
<evidence type="ECO:0000313" key="4">
    <source>
        <dbReference type="EMBL" id="PAT33629.1"/>
    </source>
</evidence>
<feature type="transmembrane region" description="Helical" evidence="1">
    <location>
        <begin position="507"/>
        <end position="525"/>
    </location>
</feature>
<dbReference type="Pfam" id="PF09925">
    <property type="entry name" value="DUF2157"/>
    <property type="match status" value="1"/>
</dbReference>
<feature type="transmembrane region" description="Helical" evidence="1">
    <location>
        <begin position="94"/>
        <end position="113"/>
    </location>
</feature>
<feature type="transmembrane region" description="Helical" evidence="1">
    <location>
        <begin position="545"/>
        <end position="574"/>
    </location>
</feature>
<dbReference type="InterPro" id="IPR025513">
    <property type="entry name" value="DUF4401"/>
</dbReference>
<evidence type="ECO:0000256" key="1">
    <source>
        <dbReference type="SAM" id="Phobius"/>
    </source>
</evidence>
<dbReference type="InterPro" id="IPR018677">
    <property type="entry name" value="DUF2157"/>
</dbReference>